<dbReference type="InParanoid" id="A0A067Q0P4"/>
<dbReference type="HOGENOM" id="CLU_428969_0_0_1"/>
<gene>
    <name evidence="2" type="ORF">JAAARDRAFT_79591</name>
</gene>
<feature type="region of interest" description="Disordered" evidence="1">
    <location>
        <begin position="264"/>
        <end position="295"/>
    </location>
</feature>
<evidence type="ECO:0000313" key="3">
    <source>
        <dbReference type="Proteomes" id="UP000027265"/>
    </source>
</evidence>
<keyword evidence="3" id="KW-1185">Reference proteome</keyword>
<reference evidence="3" key="1">
    <citation type="journal article" date="2014" name="Proc. Natl. Acad. Sci. U.S.A.">
        <title>Extensive sampling of basidiomycete genomes demonstrates inadequacy of the white-rot/brown-rot paradigm for wood decay fungi.</title>
        <authorList>
            <person name="Riley R."/>
            <person name="Salamov A.A."/>
            <person name="Brown D.W."/>
            <person name="Nagy L.G."/>
            <person name="Floudas D."/>
            <person name="Held B.W."/>
            <person name="Levasseur A."/>
            <person name="Lombard V."/>
            <person name="Morin E."/>
            <person name="Otillar R."/>
            <person name="Lindquist E.A."/>
            <person name="Sun H."/>
            <person name="LaButti K.M."/>
            <person name="Schmutz J."/>
            <person name="Jabbour D."/>
            <person name="Luo H."/>
            <person name="Baker S.E."/>
            <person name="Pisabarro A.G."/>
            <person name="Walton J.D."/>
            <person name="Blanchette R.A."/>
            <person name="Henrissat B."/>
            <person name="Martin F."/>
            <person name="Cullen D."/>
            <person name="Hibbett D.S."/>
            <person name="Grigoriev I.V."/>
        </authorList>
    </citation>
    <scope>NUCLEOTIDE SEQUENCE [LARGE SCALE GENOMIC DNA]</scope>
    <source>
        <strain evidence="3">MUCL 33604</strain>
    </source>
</reference>
<sequence length="581" mass="63892">METISITESSYSLASEDAETLVDSASRLSLDFSESATLRSFQLGTLPVSPSQETVRGAPRKQSRMAKAAHRFMSTLGRDRVKAQAIDAARDAKPMESNAVDLEGEGSSSDAPLSSLTSKALLSCMSSRHPLTSMAISLFLKRYDLDKPQTLRLDPSDQSFGIKVESPLSFRGIELLVTNQIHCLPPVRSLEIWIDANNIKDIKSLTAFVELLPSVKELWLRYYGDDPTGASPPVLIGDAARQARQLLSALSTKGCISFQSMEGYRVPSPSSPSGQTSKDVPKEEQPLPSTSRTAVSHKLESIDRFRPLNSLVHVTLASLFISIPLISEWTIESLNLSPICYLTILQSPSPSILPSLSLNALTSLSIHQVSYVDLLPFLSRHPSIGSLYIAGTTDVGPQSSLPPLPSDFTLPNLHILAARPELILHWLQNTNPSSALPFLQHFILQLNEVSEKVDDALKLMYVTLNQIRRLPKPATVWITIPSKALLLSLDGCGRSDVGANELPIDNLHFVALLFHQGFVPHLEFDDLKLIPQWVTTSFPSLNSFSLFHGILSKKTEDQFLKYMVGTCRGLETIEIKSWNSS</sequence>
<name>A0A067Q0P4_9AGAM</name>
<proteinExistence type="predicted"/>
<protein>
    <submittedName>
        <fullName evidence="2">Uncharacterized protein</fullName>
    </submittedName>
</protein>
<feature type="region of interest" description="Disordered" evidence="1">
    <location>
        <begin position="88"/>
        <end position="111"/>
    </location>
</feature>
<dbReference type="Proteomes" id="UP000027265">
    <property type="component" value="Unassembled WGS sequence"/>
</dbReference>
<dbReference type="AlphaFoldDB" id="A0A067Q0P4"/>
<dbReference type="EMBL" id="KL197723">
    <property type="protein sequence ID" value="KDQ56176.1"/>
    <property type="molecule type" value="Genomic_DNA"/>
</dbReference>
<evidence type="ECO:0000256" key="1">
    <source>
        <dbReference type="SAM" id="MobiDB-lite"/>
    </source>
</evidence>
<accession>A0A067Q0P4</accession>
<organism evidence="2 3">
    <name type="scientific">Jaapia argillacea MUCL 33604</name>
    <dbReference type="NCBI Taxonomy" id="933084"/>
    <lineage>
        <taxon>Eukaryota</taxon>
        <taxon>Fungi</taxon>
        <taxon>Dikarya</taxon>
        <taxon>Basidiomycota</taxon>
        <taxon>Agaricomycotina</taxon>
        <taxon>Agaricomycetes</taxon>
        <taxon>Agaricomycetidae</taxon>
        <taxon>Jaapiales</taxon>
        <taxon>Jaapiaceae</taxon>
        <taxon>Jaapia</taxon>
    </lineage>
</organism>
<evidence type="ECO:0000313" key="2">
    <source>
        <dbReference type="EMBL" id="KDQ56176.1"/>
    </source>
</evidence>